<dbReference type="AlphaFoldDB" id="A0A0X3Q7G1"/>
<dbReference type="EMBL" id="GEEE01006563">
    <property type="protein sequence ID" value="JAP56662.1"/>
    <property type="molecule type" value="Transcribed_RNA"/>
</dbReference>
<evidence type="ECO:0000313" key="1">
    <source>
        <dbReference type="EMBL" id="JAP56662.1"/>
    </source>
</evidence>
<reference evidence="1" key="1">
    <citation type="submission" date="2016-01" db="EMBL/GenBank/DDBJ databases">
        <title>Reference transcriptome for the parasite Schistocephalus solidus: insights into the molecular evolution of parasitism.</title>
        <authorList>
            <person name="Hebert F.O."/>
            <person name="Grambauer S."/>
            <person name="Barber I."/>
            <person name="Landry C.R."/>
            <person name="Aubin-Horth N."/>
        </authorList>
    </citation>
    <scope>NUCLEOTIDE SEQUENCE</scope>
</reference>
<proteinExistence type="predicted"/>
<organism evidence="1">
    <name type="scientific">Schistocephalus solidus</name>
    <name type="common">Tapeworm</name>
    <dbReference type="NCBI Taxonomy" id="70667"/>
    <lineage>
        <taxon>Eukaryota</taxon>
        <taxon>Metazoa</taxon>
        <taxon>Spiralia</taxon>
        <taxon>Lophotrochozoa</taxon>
        <taxon>Platyhelminthes</taxon>
        <taxon>Cestoda</taxon>
        <taxon>Eucestoda</taxon>
        <taxon>Diphyllobothriidea</taxon>
        <taxon>Diphyllobothriidae</taxon>
        <taxon>Schistocephalus</taxon>
    </lineage>
</organism>
<sequence>MLQIFISLSYTKNAPVSICSFCFLQNTILNREVVASLPYTAPSKCTYEASYARSTNYFVFGSIHASRLLFCCLWSRWQAFSRGALVADPPSQSCAIRRNNVYRLLFSLQESALRWCSFAVDWENWSHVWPH</sequence>
<protein>
    <submittedName>
        <fullName evidence="1">Uncharacterized protein</fullName>
    </submittedName>
</protein>
<accession>A0A0X3Q7G1</accession>
<gene>
    <name evidence="1" type="ORF">TR116247</name>
</gene>
<name>A0A0X3Q7G1_SCHSO</name>